<dbReference type="Gene3D" id="1.10.10.10">
    <property type="entry name" value="Winged helix-like DNA-binding domain superfamily/Winged helix DNA-binding domain"/>
    <property type="match status" value="2"/>
</dbReference>
<dbReference type="CDD" id="cd06170">
    <property type="entry name" value="LuxR_C_like"/>
    <property type="match status" value="1"/>
</dbReference>
<dbReference type="EMBL" id="JBBDHD010000045">
    <property type="protein sequence ID" value="MFH7597096.1"/>
    <property type="molecule type" value="Genomic_DNA"/>
</dbReference>
<sequence length="331" mass="35788">MLHVLGLDTEAEDVYRLLLGKPELGVEGVAGTLGLPPRRIREILDRLADLALLAPSWNAAEGIRPVSPEVALNALLARRNAEVLRAQRDIEGAKSAIDDLLSSYRAPEEADPLAPERLLGLEATRLRLEQLAAEITTEALAFAPGGPQPPDNRNASRPLVEAALERGVSVRTVYLDSVCNDVESRAHAERLVALGGQVRTVPALPMRMQILDRRFALVPIDPEDSPKGAVLLKEPGAVTGLLELFERIWEQAVPLGDTPAAPAPLDATPQERALLGLLSDGLTDEAAARKLGVSLRTERRMITDLMKRLDATSRFQLGQQAAKHGLLPPPR</sequence>
<dbReference type="PROSITE" id="PS50043">
    <property type="entry name" value="HTH_LUXR_2"/>
    <property type="match status" value="1"/>
</dbReference>
<dbReference type="SMART" id="SM00421">
    <property type="entry name" value="HTH_LUXR"/>
    <property type="match status" value="1"/>
</dbReference>
<dbReference type="InterPro" id="IPR051797">
    <property type="entry name" value="TrmB-like"/>
</dbReference>
<evidence type="ECO:0000259" key="1">
    <source>
        <dbReference type="PROSITE" id="PS50043"/>
    </source>
</evidence>
<dbReference type="PANTHER" id="PTHR34293:SF1">
    <property type="entry name" value="HTH-TYPE TRANSCRIPTIONAL REGULATOR TRMBL2"/>
    <property type="match status" value="1"/>
</dbReference>
<keyword evidence="3" id="KW-1185">Reference proteome</keyword>
<accession>A0ABW7PFC2</accession>
<dbReference type="PANTHER" id="PTHR34293">
    <property type="entry name" value="HTH-TYPE TRANSCRIPTIONAL REGULATOR TRMBL2"/>
    <property type="match status" value="1"/>
</dbReference>
<evidence type="ECO:0000313" key="2">
    <source>
        <dbReference type="EMBL" id="MFH7597096.1"/>
    </source>
</evidence>
<dbReference type="InterPro" id="IPR000792">
    <property type="entry name" value="Tscrpt_reg_LuxR_C"/>
</dbReference>
<dbReference type="Proteomes" id="UP001610631">
    <property type="component" value="Unassembled WGS sequence"/>
</dbReference>
<dbReference type="InterPro" id="IPR036388">
    <property type="entry name" value="WH-like_DNA-bd_sf"/>
</dbReference>
<name>A0ABW7PFC2_9ACTN</name>
<gene>
    <name evidence="2" type="ORF">WDV06_18635</name>
</gene>
<proteinExistence type="predicted"/>
<protein>
    <submittedName>
        <fullName evidence="2">Helix-turn-helix transcriptional regulator</fullName>
    </submittedName>
</protein>
<dbReference type="RefSeq" id="WP_395510889.1">
    <property type="nucleotide sequence ID" value="NZ_JBBDHD010000045.1"/>
</dbReference>
<dbReference type="InterPro" id="IPR016032">
    <property type="entry name" value="Sig_transdc_resp-reg_C-effctor"/>
</dbReference>
<reference evidence="2 3" key="1">
    <citation type="submission" date="2024-03" db="EMBL/GenBank/DDBJ databases">
        <title>Whole genome sequencing of Streptomyces racemochromogenes, to identify antimicrobial biosynthetic gene clusters.</title>
        <authorList>
            <person name="Suryawanshi P."/>
            <person name="Krishnaraj P.U."/>
            <person name="Arun Y.P."/>
            <person name="Suryawanshi M.P."/>
            <person name="Rakshit O."/>
        </authorList>
    </citation>
    <scope>NUCLEOTIDE SEQUENCE [LARGE SCALE GENOMIC DNA]</scope>
    <source>
        <strain evidence="2 3">AUDT626</strain>
    </source>
</reference>
<dbReference type="SUPFAM" id="SSF46894">
    <property type="entry name" value="C-terminal effector domain of the bipartite response regulators"/>
    <property type="match status" value="1"/>
</dbReference>
<comment type="caution">
    <text evidence="2">The sequence shown here is derived from an EMBL/GenBank/DDBJ whole genome shotgun (WGS) entry which is preliminary data.</text>
</comment>
<evidence type="ECO:0000313" key="3">
    <source>
        <dbReference type="Proteomes" id="UP001610631"/>
    </source>
</evidence>
<organism evidence="2 3">
    <name type="scientific">Streptomyces racemochromogenes</name>
    <dbReference type="NCBI Taxonomy" id="67353"/>
    <lineage>
        <taxon>Bacteria</taxon>
        <taxon>Bacillati</taxon>
        <taxon>Actinomycetota</taxon>
        <taxon>Actinomycetes</taxon>
        <taxon>Kitasatosporales</taxon>
        <taxon>Streptomycetaceae</taxon>
        <taxon>Streptomyces</taxon>
    </lineage>
</organism>
<feature type="domain" description="HTH luxR-type" evidence="1">
    <location>
        <begin position="258"/>
        <end position="325"/>
    </location>
</feature>